<organism evidence="4 5">
    <name type="scientific">Batrachochytrium dendrobatidis (strain JEL423)</name>
    <dbReference type="NCBI Taxonomy" id="403673"/>
    <lineage>
        <taxon>Eukaryota</taxon>
        <taxon>Fungi</taxon>
        <taxon>Fungi incertae sedis</taxon>
        <taxon>Chytridiomycota</taxon>
        <taxon>Chytridiomycota incertae sedis</taxon>
        <taxon>Chytridiomycetes</taxon>
        <taxon>Rhizophydiales</taxon>
        <taxon>Rhizophydiales incertae sedis</taxon>
        <taxon>Batrachochytrium</taxon>
    </lineage>
</organism>
<feature type="repeat" description="WD" evidence="1">
    <location>
        <begin position="124"/>
        <end position="154"/>
    </location>
</feature>
<dbReference type="Pfam" id="PF23413">
    <property type="entry name" value="zf_RING_Vps8_fungal"/>
    <property type="match status" value="1"/>
</dbReference>
<dbReference type="EMBL" id="DS022300">
    <property type="protein sequence ID" value="OAJ36631.1"/>
    <property type="molecule type" value="Genomic_DNA"/>
</dbReference>
<dbReference type="InterPro" id="IPR011990">
    <property type="entry name" value="TPR-like_helical_dom_sf"/>
</dbReference>
<dbReference type="InterPro" id="IPR001841">
    <property type="entry name" value="Znf_RING"/>
</dbReference>
<name>A0A177WB76_BATDL</name>
<reference evidence="4 5" key="1">
    <citation type="submission" date="2006-10" db="EMBL/GenBank/DDBJ databases">
        <title>The Genome Sequence of Batrachochytrium dendrobatidis JEL423.</title>
        <authorList>
            <consortium name="The Broad Institute Genome Sequencing Platform"/>
            <person name="Birren B."/>
            <person name="Lander E."/>
            <person name="Galagan J."/>
            <person name="Cuomo C."/>
            <person name="Devon K."/>
            <person name="Jaffe D."/>
            <person name="Butler J."/>
            <person name="Alvarez P."/>
            <person name="Gnerre S."/>
            <person name="Grabherr M."/>
            <person name="Kleber M."/>
            <person name="Mauceli E."/>
            <person name="Brockman W."/>
            <person name="Young S."/>
            <person name="LaButti K."/>
            <person name="Sykes S."/>
            <person name="DeCaprio D."/>
            <person name="Crawford M."/>
            <person name="Koehrsen M."/>
            <person name="Engels R."/>
            <person name="Montgomery P."/>
            <person name="Pearson M."/>
            <person name="Howarth C."/>
            <person name="Larson L."/>
            <person name="White J."/>
            <person name="O'Leary S."/>
            <person name="Kodira C."/>
            <person name="Zeng Q."/>
            <person name="Yandava C."/>
            <person name="Alvarado L."/>
            <person name="Longcore J."/>
            <person name="James T."/>
        </authorList>
    </citation>
    <scope>NUCLEOTIDE SEQUENCE [LARGE SCALE GENOMIC DNA]</scope>
    <source>
        <strain evidence="4 5">JEL423</strain>
    </source>
</reference>
<dbReference type="Gene3D" id="1.25.40.10">
    <property type="entry name" value="Tetratricopeptide repeat domain"/>
    <property type="match status" value="2"/>
</dbReference>
<protein>
    <recommendedName>
        <fullName evidence="3">RING-type domain-containing protein</fullName>
    </recommendedName>
</protein>
<dbReference type="Gene3D" id="2.130.10.10">
    <property type="entry name" value="YVTN repeat-like/Quinoprotein amine dehydrogenase"/>
    <property type="match status" value="1"/>
</dbReference>
<keyword evidence="1" id="KW-0853">WD repeat</keyword>
<feature type="domain" description="RING-type" evidence="3">
    <location>
        <begin position="889"/>
        <end position="1001"/>
    </location>
</feature>
<proteinExistence type="predicted"/>
<dbReference type="Proteomes" id="UP000077115">
    <property type="component" value="Unassembled WGS sequence"/>
</dbReference>
<dbReference type="GO" id="GO:0016236">
    <property type="term" value="P:macroautophagy"/>
    <property type="evidence" value="ECO:0007669"/>
    <property type="project" value="TreeGrafter"/>
</dbReference>
<evidence type="ECO:0000313" key="4">
    <source>
        <dbReference type="EMBL" id="OAJ36631.1"/>
    </source>
</evidence>
<evidence type="ECO:0000259" key="3">
    <source>
        <dbReference type="SMART" id="SM00184"/>
    </source>
</evidence>
<reference evidence="4 5" key="2">
    <citation type="submission" date="2016-05" db="EMBL/GenBank/DDBJ databases">
        <title>Lineage-specific infection strategies underlie the spectrum of fungal disease in amphibians.</title>
        <authorList>
            <person name="Cuomo C.A."/>
            <person name="Farrer R.A."/>
            <person name="James T."/>
            <person name="Longcore J."/>
            <person name="Birren B."/>
        </authorList>
    </citation>
    <scope>NUCLEOTIDE SEQUENCE [LARGE SCALE GENOMIC DNA]</scope>
    <source>
        <strain evidence="4 5">JEL423</strain>
    </source>
</reference>
<dbReference type="InterPro" id="IPR057780">
    <property type="entry name" value="Beta-prop_Vps41"/>
</dbReference>
<dbReference type="PROSITE" id="PS50082">
    <property type="entry name" value="WD_REPEATS_2"/>
    <property type="match status" value="1"/>
</dbReference>
<dbReference type="Pfam" id="PF23411">
    <property type="entry name" value="Beta-prop_Vps41"/>
    <property type="match status" value="2"/>
</dbReference>
<feature type="region of interest" description="Disordered" evidence="2">
    <location>
        <begin position="48"/>
        <end position="69"/>
    </location>
</feature>
<gene>
    <name evidence="4" type="ORF">BDEG_20785</name>
</gene>
<dbReference type="PANTHER" id="PTHR12616:SF1">
    <property type="entry name" value="VACUOLAR PROTEIN SORTING-ASSOCIATED PROTEIN 41 HOMOLOG"/>
    <property type="match status" value="1"/>
</dbReference>
<dbReference type="Gene3D" id="3.30.40.10">
    <property type="entry name" value="Zinc/RING finger domain, C3HC4 (zinc finger)"/>
    <property type="match status" value="1"/>
</dbReference>
<dbReference type="InterPro" id="IPR036322">
    <property type="entry name" value="WD40_repeat_dom_sf"/>
</dbReference>
<dbReference type="STRING" id="403673.A0A177WB76"/>
<evidence type="ECO:0000256" key="1">
    <source>
        <dbReference type="PROSITE-ProRule" id="PRU00221"/>
    </source>
</evidence>
<feature type="region of interest" description="Disordered" evidence="2">
    <location>
        <begin position="1"/>
        <end position="23"/>
    </location>
</feature>
<dbReference type="SMART" id="SM00184">
    <property type="entry name" value="RING"/>
    <property type="match status" value="1"/>
</dbReference>
<evidence type="ECO:0000313" key="5">
    <source>
        <dbReference type="Proteomes" id="UP000077115"/>
    </source>
</evidence>
<dbReference type="Pfam" id="PF23556">
    <property type="entry name" value="TPR_Vps41"/>
    <property type="match status" value="1"/>
</dbReference>
<dbReference type="InterPro" id="IPR001680">
    <property type="entry name" value="WD40_rpt"/>
</dbReference>
<dbReference type="GO" id="GO:0009267">
    <property type="term" value="P:cellular response to starvation"/>
    <property type="evidence" value="ECO:0007669"/>
    <property type="project" value="TreeGrafter"/>
</dbReference>
<dbReference type="SUPFAM" id="SSF50978">
    <property type="entry name" value="WD40 repeat-like"/>
    <property type="match status" value="1"/>
</dbReference>
<dbReference type="PANTHER" id="PTHR12616">
    <property type="entry name" value="VACUOLAR PROTEIN SORTING VPS41"/>
    <property type="match status" value="1"/>
</dbReference>
<sequence length="1012" mass="113458">MSTLAADLSLPENDPAKTSSQIASTDAQILSSNLNQQDIPDTDVTKVLDDKSKPDKGLSLEMEDDCHDDEEPRLKYQRLVGTLSDVLKKDAVSCMGVSDRFLAVGTHWGVVHIMDLIGTQVKRFQSHTATVNQVSIDDSGEFVASASDDGNVVINSLYTSDIQTYNFWRPVKAVSLEPDYSRKQTRQFVSGGMAGSLVLTGKGWFGNTNVAIHSGDGPIFHATWHGKYILWASETVRTETNDASSLVFLLDMMAVYWGNNTIVIVCLTSDFLYGEQGVNIYDTVTSQRFGRIERPQDSPRADLFRCSICWKSDTTILVGWADSVKVIEIKERSKHDVASGLSPKYVDVVYQFRTDFIVSGISPLGDALVLLGYITDLSPLRDVDVLNPDIAHQKAQPPEMHIVDLEGEAVANDVLSLIGYEHFQANDYLLVSPKDIVLARPRDIDDHIQWLVERQQYAEALCAADAAGSEYAGQSKVNTILDIGQKYMATLMADGNYLEAAQSCQKLLRTDQQLWEHWVHVFAAAKQLHIITPFVPLELPQLSSSVYDLILLNYLANDLDGLLQIIQLWSHDLYNIPVIINAVHSAFIRSPESVILIKIMLELYERNRQWDMVLYYGLCIHKPGVLDLVQKHNLFQTIELNALLVLQYDKHFIDAPGFQIPAFLEAMYIPESTSPVSIALQKVRTAVGAVGAQLLAGHTDRVLPFQVVQQLQGHSRFLHVYLDALFINDSQESHTFHTLQVELYAEYDYARLMWFLRHSKFYSIPKAFDVCEARDLVPEMAIEFTKDQNDEELWEEFLKYSMDKPAFIVGLLENLSAHIDPLRVIRLIPKGLRIPGLKNALIKIMTDCSVQKSLREGCEEVLVGDTWESTQNLYRQQRRGMRIQENGQCAICGGNTTNLGSLSSVTGIDSTPDLIVFFCHHQFHESCLDMDASTTNLQQKRSIHPHEAASMTARTKSTMAHTDRAIQSIYVRSNGHRIPAPLIPLAYAPTSYKPGLICPICRSSKRDAMQSV</sequence>
<evidence type="ECO:0000256" key="2">
    <source>
        <dbReference type="SAM" id="MobiDB-lite"/>
    </source>
</evidence>
<dbReference type="AlphaFoldDB" id="A0A177WB76"/>
<accession>A0A177WB76</accession>
<dbReference type="SUPFAM" id="SSF57850">
    <property type="entry name" value="RING/U-box"/>
    <property type="match status" value="1"/>
</dbReference>
<dbReference type="GO" id="GO:0034058">
    <property type="term" value="P:endosomal vesicle fusion"/>
    <property type="evidence" value="ECO:0007669"/>
    <property type="project" value="TreeGrafter"/>
</dbReference>
<dbReference type="InterPro" id="IPR013083">
    <property type="entry name" value="Znf_RING/FYVE/PHD"/>
</dbReference>
<dbReference type="InterPro" id="IPR045111">
    <property type="entry name" value="Vps41/Vps8"/>
</dbReference>
<dbReference type="VEuPathDB" id="FungiDB:BDEG_20785"/>
<dbReference type="SMART" id="SM00320">
    <property type="entry name" value="WD40"/>
    <property type="match status" value="1"/>
</dbReference>
<dbReference type="InterPro" id="IPR015943">
    <property type="entry name" value="WD40/YVTN_repeat-like_dom_sf"/>
</dbReference>
<dbReference type="OrthoDB" id="244107at2759"/>
<dbReference type="GO" id="GO:0030897">
    <property type="term" value="C:HOPS complex"/>
    <property type="evidence" value="ECO:0007669"/>
    <property type="project" value="TreeGrafter"/>
</dbReference>
<dbReference type="GO" id="GO:0006623">
    <property type="term" value="P:protein targeting to vacuole"/>
    <property type="evidence" value="ECO:0007669"/>
    <property type="project" value="InterPro"/>
</dbReference>
<feature type="compositionally biased region" description="Basic and acidic residues" evidence="2">
    <location>
        <begin position="48"/>
        <end position="58"/>
    </location>
</feature>
<dbReference type="GO" id="GO:0005770">
    <property type="term" value="C:late endosome"/>
    <property type="evidence" value="ECO:0007669"/>
    <property type="project" value="TreeGrafter"/>
</dbReference>